<dbReference type="Proteomes" id="UP000816034">
    <property type="component" value="Unassembled WGS sequence"/>
</dbReference>
<dbReference type="AlphaFoldDB" id="A0AA88H032"/>
<evidence type="ECO:0000313" key="3">
    <source>
        <dbReference type="EMBL" id="KAG2394115.1"/>
    </source>
</evidence>
<gene>
    <name evidence="3" type="ORF">C9374_003879</name>
</gene>
<evidence type="ECO:0000313" key="4">
    <source>
        <dbReference type="Proteomes" id="UP000816034"/>
    </source>
</evidence>
<keyword evidence="1" id="KW-0812">Transmembrane</keyword>
<feature type="chain" id="PRO_5041670615" description="Transmembrane protein" evidence="2">
    <location>
        <begin position="33"/>
        <end position="520"/>
    </location>
</feature>
<keyword evidence="2" id="KW-0732">Signal</keyword>
<accession>A0AA88H032</accession>
<evidence type="ECO:0008006" key="5">
    <source>
        <dbReference type="Google" id="ProtNLM"/>
    </source>
</evidence>
<keyword evidence="1" id="KW-1133">Transmembrane helix</keyword>
<reference evidence="3 4" key="1">
    <citation type="journal article" date="2018" name="BMC Genomics">
        <title>The genome of Naegleria lovaniensis, the basis for a comparative approach to unravel pathogenicity factors of the human pathogenic amoeba N. fowleri.</title>
        <authorList>
            <person name="Liechti N."/>
            <person name="Schurch N."/>
            <person name="Bruggmann R."/>
            <person name="Wittwer M."/>
        </authorList>
    </citation>
    <scope>NUCLEOTIDE SEQUENCE [LARGE SCALE GENOMIC DNA]</scope>
    <source>
        <strain evidence="3 4">ATCC 30569</strain>
    </source>
</reference>
<proteinExistence type="predicted"/>
<name>A0AA88H032_NAELO</name>
<feature type="signal peptide" evidence="2">
    <location>
        <begin position="1"/>
        <end position="32"/>
    </location>
</feature>
<dbReference type="RefSeq" id="XP_044556009.1">
    <property type="nucleotide sequence ID" value="XM_044693455.1"/>
</dbReference>
<sequence>MLNTTHRCSFTSVACLALSLTLLLLMMHSSSPTIVNDQQFGEMISVQDRSRFYFNVFQDDDLLLIFNETHAASDEFAPFKFTAFELNTEKYDAYPSPQNSQYPSQQLLAVFQIFLQSFDPANENTIQSEQINAHPVNIELKCLYRIQEGLVNIYRDSIQMAYFNGSQFVDTFTHDTDRLEFTNLQIGNVLTFGLFATSFQPQFGENILVQYQSKFKFSLPPSELAQSWELALPSNNINPSYFALQLETPTLDKVPQGYVLVTAVKYVPSQPSPIIDLWDWRFNYNTQLGFQDVLTKKMAAIDPSTLSCACGQEGKPISVSTTAITLSNTTIYCLMGNLCQVIAIVAKPSSVNDISIASSQQEMKVQDGSLSYLKGMNYYKLKVGAKSNVAISIQSKSSPNGKLYIRKDEIPSPNSADDFLTFNNNFQKSLVISNDQNNEVVYYVAVEHVVESPQDHFDYTIGAYSITGNSNNSNGQLSDAQSIGIAFGITVCSMLVVFALVIALLVYCLRRPRKSHYINM</sequence>
<protein>
    <recommendedName>
        <fullName evidence="5">Transmembrane protein</fullName>
    </recommendedName>
</protein>
<keyword evidence="1" id="KW-0472">Membrane</keyword>
<organism evidence="3 4">
    <name type="scientific">Naegleria lovaniensis</name>
    <name type="common">Amoeba</name>
    <dbReference type="NCBI Taxonomy" id="51637"/>
    <lineage>
        <taxon>Eukaryota</taxon>
        <taxon>Discoba</taxon>
        <taxon>Heterolobosea</taxon>
        <taxon>Tetramitia</taxon>
        <taxon>Eutetramitia</taxon>
        <taxon>Vahlkampfiidae</taxon>
        <taxon>Naegleria</taxon>
    </lineage>
</organism>
<dbReference type="EMBL" id="PYSW02000001">
    <property type="protein sequence ID" value="KAG2394115.1"/>
    <property type="molecule type" value="Genomic_DNA"/>
</dbReference>
<evidence type="ECO:0000256" key="1">
    <source>
        <dbReference type="SAM" id="Phobius"/>
    </source>
</evidence>
<dbReference type="GeneID" id="68096334"/>
<keyword evidence="4" id="KW-1185">Reference proteome</keyword>
<evidence type="ECO:0000256" key="2">
    <source>
        <dbReference type="SAM" id="SignalP"/>
    </source>
</evidence>
<comment type="caution">
    <text evidence="3">The sequence shown here is derived from an EMBL/GenBank/DDBJ whole genome shotgun (WGS) entry which is preliminary data.</text>
</comment>
<feature type="transmembrane region" description="Helical" evidence="1">
    <location>
        <begin position="483"/>
        <end position="509"/>
    </location>
</feature>